<gene>
    <name evidence="1" type="ORF">JCM9152_34</name>
</gene>
<evidence type="ECO:0000313" key="2">
    <source>
        <dbReference type="Proteomes" id="UP000018895"/>
    </source>
</evidence>
<dbReference type="Proteomes" id="UP000018895">
    <property type="component" value="Unassembled WGS sequence"/>
</dbReference>
<dbReference type="STRING" id="1236971.JCM9152_34"/>
<dbReference type="Pfam" id="PF08002">
    <property type="entry name" value="DUF1697"/>
    <property type="match status" value="1"/>
</dbReference>
<dbReference type="OrthoDB" id="9806494at2"/>
<dbReference type="PANTHER" id="PTHR36439:SF1">
    <property type="entry name" value="DUF1697 DOMAIN-CONTAINING PROTEIN"/>
    <property type="match status" value="1"/>
</dbReference>
<accession>W4Q9G9</accession>
<comment type="caution">
    <text evidence="1">The sequence shown here is derived from an EMBL/GenBank/DDBJ whole genome shotgun (WGS) entry which is preliminary data.</text>
</comment>
<protein>
    <recommendedName>
        <fullName evidence="3">DUF1697 domain-containing protein</fullName>
    </recommendedName>
</protein>
<evidence type="ECO:0008006" key="3">
    <source>
        <dbReference type="Google" id="ProtNLM"/>
    </source>
</evidence>
<dbReference type="EMBL" id="BAUU01000001">
    <property type="protein sequence ID" value="GAE28706.1"/>
    <property type="molecule type" value="Genomic_DNA"/>
</dbReference>
<dbReference type="PANTHER" id="PTHR36439">
    <property type="entry name" value="BLL4334 PROTEIN"/>
    <property type="match status" value="1"/>
</dbReference>
<organism evidence="1 2">
    <name type="scientific">Halalkalibacter hemicellulosilyticusJCM 9152</name>
    <dbReference type="NCBI Taxonomy" id="1236971"/>
    <lineage>
        <taxon>Bacteria</taxon>
        <taxon>Bacillati</taxon>
        <taxon>Bacillota</taxon>
        <taxon>Bacilli</taxon>
        <taxon>Bacillales</taxon>
        <taxon>Bacillaceae</taxon>
        <taxon>Halalkalibacter</taxon>
    </lineage>
</organism>
<proteinExistence type="predicted"/>
<dbReference type="AlphaFoldDB" id="W4Q9G9"/>
<sequence length="184" mass="21153">MVYVALLRGINVGGKNKVDMKLLKQTFEQAGMNHVVTYINTGNIIFTYDDRSKRELSRLLEEAIHHDFELPIKVVLRSFSEFRETINAIPETWKNDKDMKSDVMFLWDEVDDESVLGKLVIKPNIDTVKYVPGAILWSVDKENVTKSGMSRIVGSKLYKQVTVRNVNTVRKIYELMAARPTTIE</sequence>
<dbReference type="Gene3D" id="3.30.70.1280">
    <property type="entry name" value="SP0830-like domains"/>
    <property type="match status" value="1"/>
</dbReference>
<dbReference type="PIRSF" id="PIRSF008502">
    <property type="entry name" value="UCP008502"/>
    <property type="match status" value="1"/>
</dbReference>
<dbReference type="Gene3D" id="3.30.70.1260">
    <property type="entry name" value="bacterial protein sp0830 like"/>
    <property type="match status" value="1"/>
</dbReference>
<dbReference type="InterPro" id="IPR012545">
    <property type="entry name" value="DUF1697"/>
</dbReference>
<keyword evidence="2" id="KW-1185">Reference proteome</keyword>
<dbReference type="RefSeq" id="WP_035339634.1">
    <property type="nucleotide sequence ID" value="NZ_BAUU01000001.1"/>
</dbReference>
<reference evidence="1" key="1">
    <citation type="journal article" date="2014" name="Genome Announc.">
        <title>Draft Genome Sequences of Three Alkaliphilic Bacillus Strains, Bacillus wakoensis JCM 9140T, Bacillus akibai JCM 9157T, and Bacillus hemicellulosilyticus JCM 9152T.</title>
        <authorList>
            <person name="Yuki M."/>
            <person name="Oshima K."/>
            <person name="Suda W."/>
            <person name="Oshida Y."/>
            <person name="Kitamura K."/>
            <person name="Iida T."/>
            <person name="Hattori M."/>
            <person name="Ohkuma M."/>
        </authorList>
    </citation>
    <scope>NUCLEOTIDE SEQUENCE [LARGE SCALE GENOMIC DNA]</scope>
    <source>
        <strain evidence="1">JCM 9152</strain>
    </source>
</reference>
<evidence type="ECO:0000313" key="1">
    <source>
        <dbReference type="EMBL" id="GAE28706.1"/>
    </source>
</evidence>
<name>W4Q9G9_9BACI</name>
<dbReference type="SUPFAM" id="SSF160379">
    <property type="entry name" value="SP0830-like"/>
    <property type="match status" value="1"/>
</dbReference>